<dbReference type="AlphaFoldDB" id="A0A840PQ41"/>
<proteinExistence type="predicted"/>
<accession>A0A840PQ41</accession>
<evidence type="ECO:0000313" key="2">
    <source>
        <dbReference type="Proteomes" id="UP000578449"/>
    </source>
</evidence>
<dbReference type="EMBL" id="JACHGN010000034">
    <property type="protein sequence ID" value="MBB5139860.1"/>
    <property type="molecule type" value="Genomic_DNA"/>
</dbReference>
<organism evidence="1 2">
    <name type="scientific">Thermocatellispora tengchongensis</name>
    <dbReference type="NCBI Taxonomy" id="1073253"/>
    <lineage>
        <taxon>Bacteria</taxon>
        <taxon>Bacillati</taxon>
        <taxon>Actinomycetota</taxon>
        <taxon>Actinomycetes</taxon>
        <taxon>Streptosporangiales</taxon>
        <taxon>Streptosporangiaceae</taxon>
        <taxon>Thermocatellispora</taxon>
    </lineage>
</organism>
<dbReference type="RefSeq" id="WP_185056679.1">
    <property type="nucleotide sequence ID" value="NZ_BAABIX010000071.1"/>
</dbReference>
<keyword evidence="2" id="KW-1185">Reference proteome</keyword>
<dbReference type="Proteomes" id="UP000578449">
    <property type="component" value="Unassembled WGS sequence"/>
</dbReference>
<reference evidence="1 2" key="1">
    <citation type="submission" date="2020-08" db="EMBL/GenBank/DDBJ databases">
        <title>Genomic Encyclopedia of Type Strains, Phase IV (KMG-IV): sequencing the most valuable type-strain genomes for metagenomic binning, comparative biology and taxonomic classification.</title>
        <authorList>
            <person name="Goeker M."/>
        </authorList>
    </citation>
    <scope>NUCLEOTIDE SEQUENCE [LARGE SCALE GENOMIC DNA]</scope>
    <source>
        <strain evidence="1 2">DSM 45615</strain>
    </source>
</reference>
<comment type="caution">
    <text evidence="1">The sequence shown here is derived from an EMBL/GenBank/DDBJ whole genome shotgun (WGS) entry which is preliminary data.</text>
</comment>
<evidence type="ECO:0000313" key="1">
    <source>
        <dbReference type="EMBL" id="MBB5139860.1"/>
    </source>
</evidence>
<protein>
    <submittedName>
        <fullName evidence="1">Uncharacterized protein</fullName>
    </submittedName>
</protein>
<name>A0A840PQ41_9ACTN</name>
<sequence length="110" mass="12199">MLGTATSSREDCLYCDGPAPTLEMFDWEVLLPAEGGEERVSASGANSGQATAMDELRNALRRTEPREGAWGRITRRTYEFGAPVDDWRRELVFTAVLDLAGSVRFTRAEL</sequence>
<gene>
    <name evidence="1" type="ORF">HNP84_009624</name>
</gene>